<dbReference type="InterPro" id="IPR029039">
    <property type="entry name" value="Flavoprotein-like_sf"/>
</dbReference>
<evidence type="ECO:0000313" key="4">
    <source>
        <dbReference type="Proteomes" id="UP000243518"/>
    </source>
</evidence>
<evidence type="ECO:0000259" key="2">
    <source>
        <dbReference type="Pfam" id="PF03358"/>
    </source>
</evidence>
<feature type="domain" description="NADPH-dependent FMN reductase-like" evidence="2">
    <location>
        <begin position="5"/>
        <end position="141"/>
    </location>
</feature>
<dbReference type="PANTHER" id="PTHR30543:SF31">
    <property type="entry name" value="NADPH-DEPENDENT AZOREDUCTASE AZR"/>
    <property type="match status" value="1"/>
</dbReference>
<keyword evidence="4" id="KW-1185">Reference proteome</keyword>
<keyword evidence="1" id="KW-0288">FMN</keyword>
<dbReference type="GO" id="GO:0016655">
    <property type="term" value="F:oxidoreductase activity, acting on NAD(P)H, quinone or similar compound as acceptor"/>
    <property type="evidence" value="ECO:0007669"/>
    <property type="project" value="UniProtKB-ARBA"/>
</dbReference>
<dbReference type="Pfam" id="PF03358">
    <property type="entry name" value="FMN_red"/>
    <property type="match status" value="1"/>
</dbReference>
<dbReference type="RefSeq" id="WP_088277296.1">
    <property type="nucleotide sequence ID" value="NZ_FNVE01000014.1"/>
</dbReference>
<dbReference type="AlphaFoldDB" id="A0AAQ1GAE0"/>
<dbReference type="Gene3D" id="3.40.50.360">
    <property type="match status" value="1"/>
</dbReference>
<keyword evidence="1" id="KW-0285">Flavoprotein</keyword>
<proteinExistence type="predicted"/>
<dbReference type="InterPro" id="IPR050712">
    <property type="entry name" value="NAD(P)H-dep_reductase"/>
</dbReference>
<dbReference type="Proteomes" id="UP000243518">
    <property type="component" value="Unassembled WGS sequence"/>
</dbReference>
<comment type="caution">
    <text evidence="3">The sequence shown here is derived from an EMBL/GenBank/DDBJ whole genome shotgun (WGS) entry which is preliminary data.</text>
</comment>
<organism evidence="3 4">
    <name type="scientific">Halopseudomonas aestusnigri</name>
    <dbReference type="NCBI Taxonomy" id="857252"/>
    <lineage>
        <taxon>Bacteria</taxon>
        <taxon>Pseudomonadati</taxon>
        <taxon>Pseudomonadota</taxon>
        <taxon>Gammaproteobacteria</taxon>
        <taxon>Pseudomonadales</taxon>
        <taxon>Pseudomonadaceae</taxon>
        <taxon>Halopseudomonas</taxon>
    </lineage>
</organism>
<dbReference type="PANTHER" id="PTHR30543">
    <property type="entry name" value="CHROMATE REDUCTASE"/>
    <property type="match status" value="1"/>
</dbReference>
<gene>
    <name evidence="3" type="ORF">SAMN05216586_11415</name>
</gene>
<reference evidence="3 4" key="1">
    <citation type="submission" date="2016-10" db="EMBL/GenBank/DDBJ databases">
        <authorList>
            <person name="Varghese N."/>
            <person name="Submissions S."/>
        </authorList>
    </citation>
    <scope>NUCLEOTIDE SEQUENCE [LARGE SCALE GENOMIC DNA]</scope>
    <source>
        <strain evidence="3 4">CECT 8317</strain>
    </source>
</reference>
<evidence type="ECO:0000256" key="1">
    <source>
        <dbReference type="ARBA" id="ARBA00022643"/>
    </source>
</evidence>
<evidence type="ECO:0000313" key="3">
    <source>
        <dbReference type="EMBL" id="SEG66404.1"/>
    </source>
</evidence>
<dbReference type="GO" id="GO:0005829">
    <property type="term" value="C:cytosol"/>
    <property type="evidence" value="ECO:0007669"/>
    <property type="project" value="TreeGrafter"/>
</dbReference>
<protein>
    <submittedName>
        <fullName evidence="3">NAD(P)H-dependent FMN reductase</fullName>
    </submittedName>
</protein>
<dbReference type="GO" id="GO:0010181">
    <property type="term" value="F:FMN binding"/>
    <property type="evidence" value="ECO:0007669"/>
    <property type="project" value="TreeGrafter"/>
</dbReference>
<name>A0AAQ1GAE0_9GAMM</name>
<dbReference type="SUPFAM" id="SSF52218">
    <property type="entry name" value="Flavoproteins"/>
    <property type="match status" value="1"/>
</dbReference>
<accession>A0AAQ1GAE0</accession>
<dbReference type="InterPro" id="IPR005025">
    <property type="entry name" value="FMN_Rdtase-like_dom"/>
</dbReference>
<sequence length="196" mass="21327">MSRHIALIAGSSQQNSQSAKVARWLAASLQARDCETSVIELGQQPLPLWPEADSNGVWPAISATLRSADALVVISPEWHGMASPALKNLFMYAGRAELAHKPALLVGVSGGQGGSYPLAELRASSYKNCRICYLPEHLIVRNVEQVMNPGEPTSEDDLRIRARADWAIGLLLDYAEALAPLHARHRNPPADWMNGM</sequence>
<dbReference type="EMBL" id="FNVE01000014">
    <property type="protein sequence ID" value="SEG66404.1"/>
    <property type="molecule type" value="Genomic_DNA"/>
</dbReference>